<dbReference type="RefSeq" id="WP_048356598.1">
    <property type="nucleotide sequence ID" value="NZ_JARRTL010000079.1"/>
</dbReference>
<comment type="caution">
    <text evidence="1">The sequence shown here is derived from an EMBL/GenBank/DDBJ whole genome shotgun (WGS) entry which is preliminary data.</text>
</comment>
<keyword evidence="4" id="KW-1185">Reference proteome</keyword>
<protein>
    <recommendedName>
        <fullName evidence="5">Ead/Ea22-like family protein</fullName>
    </recommendedName>
</protein>
<evidence type="ECO:0000313" key="3">
    <source>
        <dbReference type="Proteomes" id="UP000036168"/>
    </source>
</evidence>
<evidence type="ECO:0008006" key="5">
    <source>
        <dbReference type="Google" id="ProtNLM"/>
    </source>
</evidence>
<accession>A0A0T6BJ21</accession>
<organism evidence="1 3">
    <name type="scientific">Bacillus glycinifermentans</name>
    <dbReference type="NCBI Taxonomy" id="1664069"/>
    <lineage>
        <taxon>Bacteria</taxon>
        <taxon>Bacillati</taxon>
        <taxon>Bacillota</taxon>
        <taxon>Bacilli</taxon>
        <taxon>Bacillales</taxon>
        <taxon>Bacillaceae</taxon>
        <taxon>Bacillus</taxon>
    </lineage>
</organism>
<proteinExistence type="predicted"/>
<dbReference type="OrthoDB" id="2088266at2"/>
<dbReference type="EMBL" id="LECW02000061">
    <property type="protein sequence ID" value="KRT88485.1"/>
    <property type="molecule type" value="Genomic_DNA"/>
</dbReference>
<reference evidence="2 4" key="3">
    <citation type="submission" date="2023-03" db="EMBL/GenBank/DDBJ databases">
        <title>Agriculturally important microbes genome sequencing.</title>
        <authorList>
            <person name="Dunlap C."/>
        </authorList>
    </citation>
    <scope>NUCLEOTIDE SEQUENCE [LARGE SCALE GENOMIC DNA]</scope>
    <source>
        <strain evidence="2 4">CBP-3203</strain>
    </source>
</reference>
<dbReference type="EMBL" id="JARRTL010000079">
    <property type="protein sequence ID" value="MEC0488115.1"/>
    <property type="molecule type" value="Genomic_DNA"/>
</dbReference>
<name>A0A0T6BJ21_9BACI</name>
<dbReference type="Proteomes" id="UP001341297">
    <property type="component" value="Unassembled WGS sequence"/>
</dbReference>
<dbReference type="Proteomes" id="UP000036168">
    <property type="component" value="Unassembled WGS sequence"/>
</dbReference>
<evidence type="ECO:0000313" key="2">
    <source>
        <dbReference type="EMBL" id="MEC0488115.1"/>
    </source>
</evidence>
<sequence length="120" mass="13822">MTKGKLEAIRQRAEAATEGEWCEGYDHYVLIDNFKGSYQTFGIARCARKEDTEFIASARQDIPALLDHIAEIDRKLRKAELIIGRVEDLLSSIQHGTGYEVYDEVYRFIYEEGDENADDR</sequence>
<evidence type="ECO:0000313" key="4">
    <source>
        <dbReference type="Proteomes" id="UP001341297"/>
    </source>
</evidence>
<reference evidence="1 3" key="1">
    <citation type="journal article" date="2015" name="Int. J. Syst. Evol. Microbiol.">
        <title>Bacillus glycinifermentans sp. nov., isolated from fermented soybean paste.</title>
        <authorList>
            <person name="Kim S.J."/>
            <person name="Dunlap C.A."/>
            <person name="Kwon S.W."/>
            <person name="Rooney A.P."/>
        </authorList>
    </citation>
    <scope>NUCLEOTIDE SEQUENCE [LARGE SCALE GENOMIC DNA]</scope>
    <source>
        <strain evidence="1 3">GO-13</strain>
    </source>
</reference>
<evidence type="ECO:0000313" key="1">
    <source>
        <dbReference type="EMBL" id="KRT88485.1"/>
    </source>
</evidence>
<gene>
    <name evidence="1" type="ORF">AB447_224615</name>
    <name evidence="2" type="ORF">P8828_25585</name>
</gene>
<reference evidence="1" key="2">
    <citation type="submission" date="2015-10" db="EMBL/GenBank/DDBJ databases">
        <authorList>
            <person name="Gilbert D.G."/>
        </authorList>
    </citation>
    <scope>NUCLEOTIDE SEQUENCE</scope>
    <source>
        <strain evidence="1">GO-13</strain>
    </source>
</reference>
<dbReference type="AlphaFoldDB" id="A0A0T6BJ21"/>